<feature type="binding site" evidence="23">
    <location>
        <position position="389"/>
    </location>
    <ligand>
        <name>Zn(2+)</name>
        <dbReference type="ChEBI" id="CHEBI:29105"/>
        <note>catalytic</note>
    </ligand>
</feature>
<keyword evidence="7" id="KW-1003">Cell membrane</keyword>
<keyword evidence="30" id="KW-1185">Reference proteome</keyword>
<dbReference type="GO" id="GO:0008270">
    <property type="term" value="F:zinc ion binding"/>
    <property type="evidence" value="ECO:0007669"/>
    <property type="project" value="UniProtKB-UniRule"/>
</dbReference>
<dbReference type="FunFam" id="2.60.40.1910:FF:000003">
    <property type="entry name" value="Aminopeptidase"/>
    <property type="match status" value="1"/>
</dbReference>
<evidence type="ECO:0000256" key="24">
    <source>
        <dbReference type="PIRSR" id="PIRSR634016-4"/>
    </source>
</evidence>
<evidence type="ECO:0000256" key="15">
    <source>
        <dbReference type="ARBA" id="ARBA00022968"/>
    </source>
</evidence>
<evidence type="ECO:0000259" key="26">
    <source>
        <dbReference type="Pfam" id="PF01433"/>
    </source>
</evidence>
<dbReference type="SUPFAM" id="SSF55486">
    <property type="entry name" value="Metalloproteases ('zincins'), catalytic domain"/>
    <property type="match status" value="1"/>
</dbReference>
<dbReference type="FunFam" id="1.25.50.20:FF:000001">
    <property type="entry name" value="Aminopeptidase"/>
    <property type="match status" value="1"/>
</dbReference>
<organism evidence="29 30">
    <name type="scientific">Aromia moschata</name>
    <dbReference type="NCBI Taxonomy" id="1265417"/>
    <lineage>
        <taxon>Eukaryota</taxon>
        <taxon>Metazoa</taxon>
        <taxon>Ecdysozoa</taxon>
        <taxon>Arthropoda</taxon>
        <taxon>Hexapoda</taxon>
        <taxon>Insecta</taxon>
        <taxon>Pterygota</taxon>
        <taxon>Neoptera</taxon>
        <taxon>Endopterygota</taxon>
        <taxon>Coleoptera</taxon>
        <taxon>Polyphaga</taxon>
        <taxon>Cucujiformia</taxon>
        <taxon>Chrysomeloidea</taxon>
        <taxon>Cerambycidae</taxon>
        <taxon>Cerambycinae</taxon>
        <taxon>Callichromatini</taxon>
        <taxon>Aromia</taxon>
    </lineage>
</organism>
<dbReference type="AlphaFoldDB" id="A0AAV8ZCV2"/>
<feature type="binding site" evidence="23">
    <location>
        <position position="370"/>
    </location>
    <ligand>
        <name>Zn(2+)</name>
        <dbReference type="ChEBI" id="CHEBI:29105"/>
        <note>catalytic</note>
    </ligand>
</feature>
<evidence type="ECO:0000256" key="6">
    <source>
        <dbReference type="ARBA" id="ARBA00022438"/>
    </source>
</evidence>
<dbReference type="InterPro" id="IPR014782">
    <property type="entry name" value="Peptidase_M1_dom"/>
</dbReference>
<sequence length="898" mass="101181">MSLCCGAAKPRKRPSRTVAVLVSCCLFLLIVCACLLAALVFVGKHILYNHPHARHVARNLQPVGLPTETERRFWRLPNDTRPVLYDLTLLPDLAAGEFRGFVTGHRKDLVLHSKDLSIAEVVVRKEGRVLQVVDVDESLVGEVVIITTREKIFPGVYYVFIRFGGNLKSRLTGFYQSQYSGSNGVRQIATSKFEPTYARQAFPCFDEPNMKSKYIVHLLKPKNASYIALSNFPVNKTESYDETHELVTFDETVSMSTYLSCFIVSDFTNTETSFNNSGVTIPLKVYASPENLDKTTYAGEVGKKAIEYYVNYFGMPYPLPKLAIPDFVSGAMEHWGLVTFRETALLYTNTTHSTSNKQRVATVVAHELAHSWFGNLVTMDWWNDLWLNEGFASYIEYKGVLAAEPTWGMLDQFLTAELHSVLSLDATLSSHPIVQTVVTPDQITEIFDTISYNKGASILRMLESTVGEENFQKGVTNYLKKYAYSNAVTANFLTEIQGVIGNSWDVAEMMNTFTVQMGYPLLTVSVDGDNYTLTQSRFLKDPTASYNSSESIYGYKWTIPVTYVTDLGKSTDLILFKYSDDKITIQKPTGATWIKFNYDQVGYYRVTYPDQEWNNLFSNYESLSTSDRTHLLEELFSLAEAGRVEYSLPLNLTKKLEQEIDYTPWCVASSGLKNILKYLNGSSSIQEETLKAYVSKIVTPAYQNLTWDESEGDGHLRKLTRIEVLSLACSVGHTDCLLEAESQFNTWIDNQTQLSQDLRSLIYKYGMKNASEETWQKMLDVYKSESDASEKLKLVNGLANVQNETLLSSLIELCKNESIVRGQDYFSVMQYISSNPVGTSLVWDWVRCRNSFAMYPNAGAGTANRAKALETVQNNIRWLAQYKAAVESWVNSTAGGST</sequence>
<dbReference type="InterPro" id="IPR045357">
    <property type="entry name" value="Aminopeptidase_N-like_N"/>
</dbReference>
<dbReference type="Gene3D" id="2.60.40.1730">
    <property type="entry name" value="tricorn interacting facor f3 domain"/>
    <property type="match status" value="1"/>
</dbReference>
<feature type="transmembrane region" description="Helical" evidence="25">
    <location>
        <begin position="18"/>
        <end position="42"/>
    </location>
</feature>
<evidence type="ECO:0000256" key="3">
    <source>
        <dbReference type="ARBA" id="ARBA00004609"/>
    </source>
</evidence>
<evidence type="ECO:0000256" key="2">
    <source>
        <dbReference type="ARBA" id="ARBA00004401"/>
    </source>
</evidence>
<dbReference type="GO" id="GO:0005886">
    <property type="term" value="C:plasma membrane"/>
    <property type="evidence" value="ECO:0007669"/>
    <property type="project" value="UniProtKB-SubCell"/>
</dbReference>
<comment type="similarity">
    <text evidence="4 25">Belongs to the peptidase M1 family.</text>
</comment>
<evidence type="ECO:0000313" key="29">
    <source>
        <dbReference type="EMBL" id="KAJ8961758.1"/>
    </source>
</evidence>
<dbReference type="Gene3D" id="1.25.50.20">
    <property type="match status" value="1"/>
</dbReference>
<dbReference type="Gene3D" id="1.10.390.10">
    <property type="entry name" value="Neutral Protease Domain 2"/>
    <property type="match status" value="1"/>
</dbReference>
<evidence type="ECO:0000256" key="10">
    <source>
        <dbReference type="ARBA" id="ARBA00022692"/>
    </source>
</evidence>
<keyword evidence="10 25" id="KW-0812">Transmembrane</keyword>
<keyword evidence="17 25" id="KW-0482">Metalloprotease</keyword>
<feature type="site" description="Transition state stabilizer" evidence="24">
    <location>
        <position position="452"/>
    </location>
</feature>
<comment type="cofactor">
    <cofactor evidence="23 25">
        <name>Zn(2+)</name>
        <dbReference type="ChEBI" id="CHEBI:29105"/>
    </cofactor>
    <text evidence="23 25">Binds 1 zinc ion per subunit.</text>
</comment>
<reference evidence="29" key="1">
    <citation type="journal article" date="2023" name="Insect Mol. Biol.">
        <title>Genome sequencing provides insights into the evolution of gene families encoding plant cell wall-degrading enzymes in longhorned beetles.</title>
        <authorList>
            <person name="Shin N.R."/>
            <person name="Okamura Y."/>
            <person name="Kirsch R."/>
            <person name="Pauchet Y."/>
        </authorList>
    </citation>
    <scope>NUCLEOTIDE SEQUENCE</scope>
    <source>
        <strain evidence="29">AMC_N1</strain>
    </source>
</reference>
<dbReference type="InterPro" id="IPR050344">
    <property type="entry name" value="Peptidase_M1_aminopeptidases"/>
</dbReference>
<dbReference type="InterPro" id="IPR001930">
    <property type="entry name" value="Peptidase_M1"/>
</dbReference>
<keyword evidence="12 25" id="KW-0378">Hydrolase</keyword>
<dbReference type="GO" id="GO:0005615">
    <property type="term" value="C:extracellular space"/>
    <property type="evidence" value="ECO:0007669"/>
    <property type="project" value="TreeGrafter"/>
</dbReference>
<keyword evidence="14" id="KW-0106">Calcium</keyword>
<evidence type="ECO:0000256" key="20">
    <source>
        <dbReference type="ARBA" id="ARBA00023180"/>
    </source>
</evidence>
<dbReference type="FunFam" id="1.10.390.10:FF:000016">
    <property type="entry name" value="Glutamyl aminopeptidase"/>
    <property type="match status" value="1"/>
</dbReference>
<evidence type="ECO:0000256" key="23">
    <source>
        <dbReference type="PIRSR" id="PIRSR634016-3"/>
    </source>
</evidence>
<dbReference type="Gene3D" id="2.60.40.1910">
    <property type="match status" value="1"/>
</dbReference>
<evidence type="ECO:0000256" key="22">
    <source>
        <dbReference type="PIRSR" id="PIRSR634016-1"/>
    </source>
</evidence>
<evidence type="ECO:0000256" key="11">
    <source>
        <dbReference type="ARBA" id="ARBA00022723"/>
    </source>
</evidence>
<evidence type="ECO:0000256" key="4">
    <source>
        <dbReference type="ARBA" id="ARBA00010136"/>
    </source>
</evidence>
<evidence type="ECO:0000256" key="12">
    <source>
        <dbReference type="ARBA" id="ARBA00022801"/>
    </source>
</evidence>
<dbReference type="PANTHER" id="PTHR11533">
    <property type="entry name" value="PROTEASE M1 ZINC METALLOPROTEASE"/>
    <property type="match status" value="1"/>
</dbReference>
<dbReference type="EMBL" id="JAPWTK010000004">
    <property type="protein sequence ID" value="KAJ8961758.1"/>
    <property type="molecule type" value="Genomic_DNA"/>
</dbReference>
<evidence type="ECO:0000256" key="1">
    <source>
        <dbReference type="ARBA" id="ARBA00001703"/>
    </source>
</evidence>
<evidence type="ECO:0000256" key="25">
    <source>
        <dbReference type="RuleBase" id="RU364040"/>
    </source>
</evidence>
<feature type="domain" description="ERAP1-like C-terminal" evidence="27">
    <location>
        <begin position="593"/>
        <end position="847"/>
    </location>
</feature>
<keyword evidence="13 23" id="KW-0862">Zinc</keyword>
<comment type="caution">
    <text evidence="29">The sequence shown here is derived from an EMBL/GenBank/DDBJ whole genome shotgun (WGS) entry which is preliminary data.</text>
</comment>
<evidence type="ECO:0000256" key="13">
    <source>
        <dbReference type="ARBA" id="ARBA00022833"/>
    </source>
</evidence>
<feature type="binding site" evidence="23">
    <location>
        <position position="366"/>
    </location>
    <ligand>
        <name>Zn(2+)</name>
        <dbReference type="ChEBI" id="CHEBI:29105"/>
        <note>catalytic</note>
    </ligand>
</feature>
<feature type="domain" description="Aminopeptidase N-like N-terminal" evidence="28">
    <location>
        <begin position="82"/>
        <end position="259"/>
    </location>
</feature>
<dbReference type="Pfam" id="PF01433">
    <property type="entry name" value="Peptidase_M1"/>
    <property type="match status" value="1"/>
</dbReference>
<name>A0AAV8ZCV2_9CUCU</name>
<comment type="subcellular location">
    <subcellularLocation>
        <location evidence="3">Cell membrane</location>
        <topology evidence="3">Lipid-anchor</topology>
        <topology evidence="3">GPI-anchor</topology>
    </subcellularLocation>
    <subcellularLocation>
        <location evidence="2">Cell membrane</location>
        <topology evidence="2">Single-pass type II membrane protein</topology>
    </subcellularLocation>
</comment>
<feature type="domain" description="Peptidase M1 membrane alanine aminopeptidase" evidence="26">
    <location>
        <begin position="297"/>
        <end position="513"/>
    </location>
</feature>
<dbReference type="Pfam" id="PF17900">
    <property type="entry name" value="Peptidase_M1_N"/>
    <property type="match status" value="1"/>
</dbReference>
<evidence type="ECO:0000256" key="14">
    <source>
        <dbReference type="ARBA" id="ARBA00022837"/>
    </source>
</evidence>
<evidence type="ECO:0000256" key="21">
    <source>
        <dbReference type="ARBA" id="ARBA00023288"/>
    </source>
</evidence>
<evidence type="ECO:0000313" key="30">
    <source>
        <dbReference type="Proteomes" id="UP001162162"/>
    </source>
</evidence>
<dbReference type="CDD" id="cd09601">
    <property type="entry name" value="M1_APN-Q_like"/>
    <property type="match status" value="1"/>
</dbReference>
<keyword evidence="19" id="KW-1015">Disulfide bond</keyword>
<evidence type="ECO:0000256" key="19">
    <source>
        <dbReference type="ARBA" id="ARBA00023157"/>
    </source>
</evidence>
<dbReference type="SUPFAM" id="SSF63737">
    <property type="entry name" value="Leukotriene A4 hydrolase N-terminal domain"/>
    <property type="match status" value="1"/>
</dbReference>
<dbReference type="GO" id="GO:0006508">
    <property type="term" value="P:proteolysis"/>
    <property type="evidence" value="ECO:0007669"/>
    <property type="project" value="UniProtKB-KW"/>
</dbReference>
<evidence type="ECO:0000259" key="27">
    <source>
        <dbReference type="Pfam" id="PF11838"/>
    </source>
</evidence>
<keyword evidence="15" id="KW-0735">Signal-anchor</keyword>
<keyword evidence="8" id="KW-0336">GPI-anchor</keyword>
<dbReference type="PANTHER" id="PTHR11533:SF276">
    <property type="entry name" value="GLUTAMYL AMINOPEPTIDASE"/>
    <property type="match status" value="1"/>
</dbReference>
<dbReference type="Pfam" id="PF11838">
    <property type="entry name" value="ERAP1_C"/>
    <property type="match status" value="1"/>
</dbReference>
<evidence type="ECO:0000256" key="7">
    <source>
        <dbReference type="ARBA" id="ARBA00022475"/>
    </source>
</evidence>
<dbReference type="InterPro" id="IPR042097">
    <property type="entry name" value="Aminopeptidase_N-like_N_sf"/>
</dbReference>
<feature type="active site" description="Proton acceptor" evidence="22">
    <location>
        <position position="367"/>
    </location>
</feature>
<comment type="catalytic activity">
    <reaction evidence="1">
        <text>Release of N-terminal glutamate (and to a lesser extent aspartate) from a peptide.</text>
        <dbReference type="EC" id="3.4.11.7"/>
    </reaction>
</comment>
<keyword evidence="18 25" id="KW-0472">Membrane</keyword>
<accession>A0AAV8ZCV2</accession>
<dbReference type="InterPro" id="IPR027268">
    <property type="entry name" value="Peptidase_M4/M1_CTD_sf"/>
</dbReference>
<dbReference type="EC" id="3.4.11.-" evidence="25"/>
<keyword evidence="9 25" id="KW-0645">Protease</keyword>
<keyword evidence="16 25" id="KW-1133">Transmembrane helix</keyword>
<dbReference type="InterPro" id="IPR034016">
    <property type="entry name" value="M1_APN-typ"/>
</dbReference>
<evidence type="ECO:0000256" key="17">
    <source>
        <dbReference type="ARBA" id="ARBA00023049"/>
    </source>
</evidence>
<evidence type="ECO:0000256" key="18">
    <source>
        <dbReference type="ARBA" id="ARBA00023136"/>
    </source>
</evidence>
<keyword evidence="11 23" id="KW-0479">Metal-binding</keyword>
<evidence type="ECO:0000259" key="28">
    <source>
        <dbReference type="Pfam" id="PF17900"/>
    </source>
</evidence>
<dbReference type="GO" id="GO:0070006">
    <property type="term" value="F:metalloaminopeptidase activity"/>
    <property type="evidence" value="ECO:0007669"/>
    <property type="project" value="TreeGrafter"/>
</dbReference>
<keyword evidence="6 25" id="KW-0031">Aminopeptidase</keyword>
<dbReference type="GO" id="GO:0004230">
    <property type="term" value="F:glutamyl aminopeptidase activity"/>
    <property type="evidence" value="ECO:0007669"/>
    <property type="project" value="UniProtKB-EC"/>
</dbReference>
<dbReference type="GO" id="GO:0098552">
    <property type="term" value="C:side of membrane"/>
    <property type="evidence" value="ECO:0007669"/>
    <property type="project" value="UniProtKB-KW"/>
</dbReference>
<evidence type="ECO:0000256" key="16">
    <source>
        <dbReference type="ARBA" id="ARBA00022989"/>
    </source>
</evidence>
<dbReference type="GO" id="GO:0005737">
    <property type="term" value="C:cytoplasm"/>
    <property type="evidence" value="ECO:0007669"/>
    <property type="project" value="TreeGrafter"/>
</dbReference>
<evidence type="ECO:0000256" key="8">
    <source>
        <dbReference type="ARBA" id="ARBA00022622"/>
    </source>
</evidence>
<proteinExistence type="inferred from homology"/>
<dbReference type="Proteomes" id="UP001162162">
    <property type="component" value="Unassembled WGS sequence"/>
</dbReference>
<evidence type="ECO:0000256" key="5">
    <source>
        <dbReference type="ARBA" id="ARBA00011748"/>
    </source>
</evidence>
<evidence type="ECO:0000256" key="9">
    <source>
        <dbReference type="ARBA" id="ARBA00022670"/>
    </source>
</evidence>
<dbReference type="InterPro" id="IPR024571">
    <property type="entry name" value="ERAP1-like_C_dom"/>
</dbReference>
<keyword evidence="20" id="KW-0325">Glycoprotein</keyword>
<dbReference type="GO" id="GO:0043171">
    <property type="term" value="P:peptide catabolic process"/>
    <property type="evidence" value="ECO:0007669"/>
    <property type="project" value="TreeGrafter"/>
</dbReference>
<comment type="subunit">
    <text evidence="5">Homodimer; disulfide-linked.</text>
</comment>
<protein>
    <recommendedName>
        <fullName evidence="25">Aminopeptidase</fullName>
        <ecNumber evidence="25">3.4.11.-</ecNumber>
    </recommendedName>
</protein>
<dbReference type="GO" id="GO:0042277">
    <property type="term" value="F:peptide binding"/>
    <property type="evidence" value="ECO:0007669"/>
    <property type="project" value="TreeGrafter"/>
</dbReference>
<dbReference type="PRINTS" id="PR00756">
    <property type="entry name" value="ALADIPTASE"/>
</dbReference>
<gene>
    <name evidence="29" type="ORF">NQ318_021359</name>
</gene>
<keyword evidence="21" id="KW-0449">Lipoprotein</keyword>